<evidence type="ECO:0000256" key="1">
    <source>
        <dbReference type="SAM" id="MobiDB-lite"/>
    </source>
</evidence>
<gene>
    <name evidence="2" type="ORF">CYLTODRAFT_31443</name>
</gene>
<accession>A0A0D7B8D8</accession>
<dbReference type="Proteomes" id="UP000054007">
    <property type="component" value="Unassembled WGS sequence"/>
</dbReference>
<proteinExistence type="predicted"/>
<sequence>MRSAGHALYARCVPSTHRSSPAHRRNPAAVHAPHNQQAPIRRLRPAPSAKQPSRYLTTALPILASVRRARRCATCARLCTLPYYTASLVTNDTPMPVYRQFIYPMHETK</sequence>
<name>A0A0D7B8D8_9AGAR</name>
<organism evidence="2 3">
    <name type="scientific">Cylindrobasidium torrendii FP15055 ss-10</name>
    <dbReference type="NCBI Taxonomy" id="1314674"/>
    <lineage>
        <taxon>Eukaryota</taxon>
        <taxon>Fungi</taxon>
        <taxon>Dikarya</taxon>
        <taxon>Basidiomycota</taxon>
        <taxon>Agaricomycotina</taxon>
        <taxon>Agaricomycetes</taxon>
        <taxon>Agaricomycetidae</taxon>
        <taxon>Agaricales</taxon>
        <taxon>Marasmiineae</taxon>
        <taxon>Physalacriaceae</taxon>
        <taxon>Cylindrobasidium</taxon>
    </lineage>
</organism>
<evidence type="ECO:0000313" key="3">
    <source>
        <dbReference type="Proteomes" id="UP000054007"/>
    </source>
</evidence>
<feature type="region of interest" description="Disordered" evidence="1">
    <location>
        <begin position="13"/>
        <end position="52"/>
    </location>
</feature>
<evidence type="ECO:0000313" key="2">
    <source>
        <dbReference type="EMBL" id="KIY66515.1"/>
    </source>
</evidence>
<protein>
    <submittedName>
        <fullName evidence="2">Uncharacterized protein</fullName>
    </submittedName>
</protein>
<dbReference type="AlphaFoldDB" id="A0A0D7B8D8"/>
<dbReference type="EMBL" id="KN880552">
    <property type="protein sequence ID" value="KIY66515.1"/>
    <property type="molecule type" value="Genomic_DNA"/>
</dbReference>
<reference evidence="2 3" key="1">
    <citation type="journal article" date="2015" name="Fungal Genet. Biol.">
        <title>Evolution of novel wood decay mechanisms in Agaricales revealed by the genome sequences of Fistulina hepatica and Cylindrobasidium torrendii.</title>
        <authorList>
            <person name="Floudas D."/>
            <person name="Held B.W."/>
            <person name="Riley R."/>
            <person name="Nagy L.G."/>
            <person name="Koehler G."/>
            <person name="Ransdell A.S."/>
            <person name="Younus H."/>
            <person name="Chow J."/>
            <person name="Chiniquy J."/>
            <person name="Lipzen A."/>
            <person name="Tritt A."/>
            <person name="Sun H."/>
            <person name="Haridas S."/>
            <person name="LaButti K."/>
            <person name="Ohm R.A."/>
            <person name="Kues U."/>
            <person name="Blanchette R.A."/>
            <person name="Grigoriev I.V."/>
            <person name="Minto R.E."/>
            <person name="Hibbett D.S."/>
        </authorList>
    </citation>
    <scope>NUCLEOTIDE SEQUENCE [LARGE SCALE GENOMIC DNA]</scope>
    <source>
        <strain evidence="2 3">FP15055 ss-10</strain>
    </source>
</reference>
<keyword evidence="3" id="KW-1185">Reference proteome</keyword>